<dbReference type="eggNOG" id="ENOG502S254">
    <property type="taxonomic scope" value="Eukaryota"/>
</dbReference>
<dbReference type="GO" id="GO:0042262">
    <property type="term" value="P:DNA protection"/>
    <property type="evidence" value="ECO:0007669"/>
    <property type="project" value="InterPro"/>
</dbReference>
<evidence type="ECO:0000256" key="2">
    <source>
        <dbReference type="ARBA" id="ARBA00005582"/>
    </source>
</evidence>
<dbReference type="EMBL" id="AGBW02008849">
    <property type="protein sequence ID" value="OWR52370.1"/>
    <property type="molecule type" value="Genomic_DNA"/>
</dbReference>
<evidence type="ECO:0000256" key="10">
    <source>
        <dbReference type="ARBA" id="ARBA00024596"/>
    </source>
</evidence>
<dbReference type="Pfam" id="PF00293">
    <property type="entry name" value="NUDIX"/>
    <property type="match status" value="1"/>
</dbReference>
<sequence>MVLKKIYTLVFLRNEKKILLGLKKRGFGINKWNGFGGKVEQNESVIEAAIREMKEECCVTVKKDDLKSVGQLEFTFEGDPVMMDVRVFSGVVYYGTPTETEEMAPKWFTYDSIPFDDMWPDDRLWFPYMLNNKLFYGKFHYKDLDTISNYDIRELKSMDSFYASREQNISPKEKN</sequence>
<comment type="catalytic activity">
    <reaction evidence="9">
        <text>8-oxo-dGTP + H2O = 8-oxo-dGMP + diphosphate + H(+)</text>
        <dbReference type="Rhea" id="RHEA:31575"/>
        <dbReference type="ChEBI" id="CHEBI:15377"/>
        <dbReference type="ChEBI" id="CHEBI:15378"/>
        <dbReference type="ChEBI" id="CHEBI:33019"/>
        <dbReference type="ChEBI" id="CHEBI:63224"/>
        <dbReference type="ChEBI" id="CHEBI:77896"/>
    </reaction>
    <physiologicalReaction direction="left-to-right" evidence="9">
        <dbReference type="Rhea" id="RHEA:31576"/>
    </physiologicalReaction>
</comment>
<evidence type="ECO:0000256" key="1">
    <source>
        <dbReference type="ARBA" id="ARBA00001946"/>
    </source>
</evidence>
<name>A0A212FF71_DANPL</name>
<keyword evidence="5" id="KW-0378">Hydrolase</keyword>
<dbReference type="PANTHER" id="PTHR43758:SF2">
    <property type="entry name" value="OXIDIZED PURINE NUCLEOSIDE TRIPHOSPHATE HYDROLASE"/>
    <property type="match status" value="1"/>
</dbReference>
<dbReference type="EC" id="3.6.1.56" evidence="11"/>
<comment type="catalytic activity">
    <reaction evidence="7">
        <text>8-oxo-dATP + H2O = 8-oxo-dAMP + diphosphate + H(+)</text>
        <dbReference type="Rhea" id="RHEA:65396"/>
        <dbReference type="ChEBI" id="CHEBI:15377"/>
        <dbReference type="ChEBI" id="CHEBI:15378"/>
        <dbReference type="ChEBI" id="CHEBI:33019"/>
        <dbReference type="ChEBI" id="CHEBI:71361"/>
        <dbReference type="ChEBI" id="CHEBI:172871"/>
    </reaction>
    <physiologicalReaction direction="left-to-right" evidence="7">
        <dbReference type="Rhea" id="RHEA:65397"/>
    </physiologicalReaction>
</comment>
<evidence type="ECO:0000256" key="12">
    <source>
        <dbReference type="ARBA" id="ARBA00026218"/>
    </source>
</evidence>
<gene>
    <name evidence="22" type="ORF">KGM_209377</name>
</gene>
<dbReference type="PRINTS" id="PR01403">
    <property type="entry name" value="8OXTPHPHTASE"/>
</dbReference>
<dbReference type="GO" id="GO:0005737">
    <property type="term" value="C:cytoplasm"/>
    <property type="evidence" value="ECO:0007669"/>
    <property type="project" value="TreeGrafter"/>
</dbReference>
<reference evidence="22 23" key="1">
    <citation type="journal article" date="2011" name="Cell">
        <title>The monarch butterfly genome yields insights into long-distance migration.</title>
        <authorList>
            <person name="Zhan S."/>
            <person name="Merlin C."/>
            <person name="Boore J.L."/>
            <person name="Reppert S.M."/>
        </authorList>
    </citation>
    <scope>NUCLEOTIDE SEQUENCE [LARGE SCALE GENOMIC DNA]</scope>
    <source>
        <strain evidence="22">F-2</strain>
    </source>
</reference>
<evidence type="ECO:0000256" key="3">
    <source>
        <dbReference type="ARBA" id="ARBA00011245"/>
    </source>
</evidence>
<evidence type="ECO:0000256" key="8">
    <source>
        <dbReference type="ARBA" id="ARBA00024459"/>
    </source>
</evidence>
<accession>A0A212FF71</accession>
<evidence type="ECO:0000256" key="20">
    <source>
        <dbReference type="ARBA" id="ARBA00049032"/>
    </source>
</evidence>
<evidence type="ECO:0000256" key="19">
    <source>
        <dbReference type="ARBA" id="ARBA00048894"/>
    </source>
</evidence>
<evidence type="ECO:0000256" key="16">
    <source>
        <dbReference type="ARBA" id="ARBA00031927"/>
    </source>
</evidence>
<comment type="subunit">
    <text evidence="3">Monomer.</text>
</comment>
<comment type="caution">
    <text evidence="22">The sequence shown here is derived from an EMBL/GenBank/DDBJ whole genome shotgun (WGS) entry which is preliminary data.</text>
</comment>
<evidence type="ECO:0000256" key="18">
    <source>
        <dbReference type="ARBA" id="ARBA00048002"/>
    </source>
</evidence>
<dbReference type="InterPro" id="IPR000086">
    <property type="entry name" value="NUDIX_hydrolase_dom"/>
</dbReference>
<evidence type="ECO:0000256" key="6">
    <source>
        <dbReference type="ARBA" id="ARBA00022842"/>
    </source>
</evidence>
<dbReference type="Proteomes" id="UP000007151">
    <property type="component" value="Unassembled WGS sequence"/>
</dbReference>
<keyword evidence="4" id="KW-0479">Metal-binding</keyword>
<comment type="cofactor">
    <cofactor evidence="1">
        <name>Mg(2+)</name>
        <dbReference type="ChEBI" id="CHEBI:18420"/>
    </cofactor>
</comment>
<evidence type="ECO:0000313" key="22">
    <source>
        <dbReference type="EMBL" id="OWR52370.1"/>
    </source>
</evidence>
<dbReference type="KEGG" id="dpl:KGM_209377"/>
<keyword evidence="23" id="KW-1185">Reference proteome</keyword>
<evidence type="ECO:0000256" key="14">
    <source>
        <dbReference type="ARBA" id="ARBA00030634"/>
    </source>
</evidence>
<dbReference type="InterPro" id="IPR003563">
    <property type="entry name" value="8ODP"/>
</dbReference>
<dbReference type="PANTHER" id="PTHR43758">
    <property type="entry name" value="7,8-DIHYDRO-8-OXOGUANINE TRIPHOSPHATASE"/>
    <property type="match status" value="1"/>
</dbReference>
<evidence type="ECO:0000256" key="9">
    <source>
        <dbReference type="ARBA" id="ARBA00024486"/>
    </source>
</evidence>
<dbReference type="SUPFAM" id="SSF55811">
    <property type="entry name" value="Nudix"/>
    <property type="match status" value="1"/>
</dbReference>
<comment type="function">
    <text evidence="21">Oxidized purine nucleoside triphosphate hydrolase which is a prominent sanitizer of the oxidized nucleotide pool. Catalyzes the hydrolysis of 2-oxo-dATP (2-hydroxy-dATP) into 2-oxo-dAMP. Also has a significant hydrolase activity toward 2-oxo-ATP, 8-oxo-dGTP and 8-oxo-dATP. Through the hydrolysis of oxidized purine nucleoside triphosphates, prevents their incorporation into DNA and the subsequent transversions A:T to C:G and G:C to T:A. Also catalyzes the hydrolysis of methylated purine nucleoside triphosphate preventing their integration into DNA. Through this antimutagenic activity protects cells from oxidative stress.</text>
</comment>
<comment type="catalytic activity">
    <reaction evidence="19">
        <text>O(6)-methyl-dGTP + H2O = O(6)-methyl-dGMP + diphosphate + H(+)</text>
        <dbReference type="Rhea" id="RHEA:67600"/>
        <dbReference type="ChEBI" id="CHEBI:15377"/>
        <dbReference type="ChEBI" id="CHEBI:15378"/>
        <dbReference type="ChEBI" id="CHEBI:33019"/>
        <dbReference type="ChEBI" id="CHEBI:169974"/>
        <dbReference type="ChEBI" id="CHEBI:169975"/>
    </reaction>
    <physiologicalReaction direction="left-to-right" evidence="19">
        <dbReference type="Rhea" id="RHEA:67601"/>
    </physiologicalReaction>
</comment>
<organism evidence="22 23">
    <name type="scientific">Danaus plexippus plexippus</name>
    <dbReference type="NCBI Taxonomy" id="278856"/>
    <lineage>
        <taxon>Eukaryota</taxon>
        <taxon>Metazoa</taxon>
        <taxon>Ecdysozoa</taxon>
        <taxon>Arthropoda</taxon>
        <taxon>Hexapoda</taxon>
        <taxon>Insecta</taxon>
        <taxon>Pterygota</taxon>
        <taxon>Neoptera</taxon>
        <taxon>Endopterygota</taxon>
        <taxon>Lepidoptera</taxon>
        <taxon>Glossata</taxon>
        <taxon>Ditrysia</taxon>
        <taxon>Papilionoidea</taxon>
        <taxon>Nymphalidae</taxon>
        <taxon>Danainae</taxon>
        <taxon>Danaini</taxon>
        <taxon>Danaina</taxon>
        <taxon>Danaus</taxon>
        <taxon>Danaus</taxon>
    </lineage>
</organism>
<proteinExistence type="inferred from homology"/>
<evidence type="ECO:0000256" key="13">
    <source>
        <dbReference type="ARBA" id="ARBA00029673"/>
    </source>
</evidence>
<evidence type="ECO:0000256" key="17">
    <source>
        <dbReference type="ARBA" id="ARBA00032071"/>
    </source>
</evidence>
<dbReference type="GO" id="GO:0008828">
    <property type="term" value="F:dATP diphosphatase activity"/>
    <property type="evidence" value="ECO:0007669"/>
    <property type="project" value="UniProtKB-EC"/>
</dbReference>
<comment type="similarity">
    <text evidence="2">Belongs to the Nudix hydrolase family.</text>
</comment>
<evidence type="ECO:0000313" key="23">
    <source>
        <dbReference type="Proteomes" id="UP000007151"/>
    </source>
</evidence>
<comment type="catalytic activity">
    <reaction evidence="8">
        <text>2-oxo-dATP + H2O = 2-oxo-dAMP + diphosphate + H(+)</text>
        <dbReference type="Rhea" id="RHEA:31583"/>
        <dbReference type="ChEBI" id="CHEBI:15377"/>
        <dbReference type="ChEBI" id="CHEBI:15378"/>
        <dbReference type="ChEBI" id="CHEBI:33019"/>
        <dbReference type="ChEBI" id="CHEBI:63212"/>
        <dbReference type="ChEBI" id="CHEBI:77897"/>
        <dbReference type="EC" id="3.6.1.56"/>
    </reaction>
    <physiologicalReaction direction="left-to-right" evidence="8">
        <dbReference type="Rhea" id="RHEA:31584"/>
    </physiologicalReaction>
</comment>
<evidence type="ECO:0000256" key="7">
    <source>
        <dbReference type="ARBA" id="ARBA00024448"/>
    </source>
</evidence>
<evidence type="ECO:0000256" key="5">
    <source>
        <dbReference type="ARBA" id="ARBA00022801"/>
    </source>
</evidence>
<dbReference type="OrthoDB" id="408303at2759"/>
<evidence type="ECO:0000256" key="11">
    <source>
        <dbReference type="ARBA" id="ARBA00026103"/>
    </source>
</evidence>
<evidence type="ECO:0000256" key="4">
    <source>
        <dbReference type="ARBA" id="ARBA00022723"/>
    </source>
</evidence>
<evidence type="ECO:0000256" key="15">
    <source>
        <dbReference type="ARBA" id="ARBA00030682"/>
    </source>
</evidence>
<keyword evidence="6" id="KW-0460">Magnesium</keyword>
<dbReference type="AlphaFoldDB" id="A0A212FF71"/>
<comment type="catalytic activity">
    <reaction evidence="20">
        <text>N(6)-methyl-dATP + H2O = N(6)-methyl-dAMP + diphosphate + H(+)</text>
        <dbReference type="Rhea" id="RHEA:67604"/>
        <dbReference type="ChEBI" id="CHEBI:15377"/>
        <dbReference type="ChEBI" id="CHEBI:15378"/>
        <dbReference type="ChEBI" id="CHEBI:33019"/>
        <dbReference type="ChEBI" id="CHEBI:169976"/>
        <dbReference type="ChEBI" id="CHEBI:172872"/>
    </reaction>
    <physiologicalReaction direction="left-to-right" evidence="20">
        <dbReference type="Rhea" id="RHEA:67605"/>
    </physiologicalReaction>
</comment>
<dbReference type="Gene3D" id="3.90.79.10">
    <property type="entry name" value="Nucleoside Triphosphate Pyrophosphohydrolase"/>
    <property type="match status" value="1"/>
</dbReference>
<dbReference type="InterPro" id="IPR015797">
    <property type="entry name" value="NUDIX_hydrolase-like_dom_sf"/>
</dbReference>
<dbReference type="PROSITE" id="PS51462">
    <property type="entry name" value="NUDIX"/>
    <property type="match status" value="1"/>
</dbReference>
<dbReference type="GO" id="GO:0008413">
    <property type="term" value="F:8-oxo-7,8-dihydroguanosine triphosphate pyrophosphatase activity"/>
    <property type="evidence" value="ECO:0007669"/>
    <property type="project" value="InterPro"/>
</dbReference>
<dbReference type="CDD" id="cd03427">
    <property type="entry name" value="NUDIX_MTH1_Nudt1"/>
    <property type="match status" value="1"/>
</dbReference>
<protein>
    <recommendedName>
        <fullName evidence="12">Oxidized purine nucleoside triphosphate hydrolase</fullName>
        <ecNumber evidence="11">3.6.1.56</ecNumber>
    </recommendedName>
    <alternativeName>
        <fullName evidence="16">2-hydroxy-dATP diphosphatase</fullName>
    </alternativeName>
    <alternativeName>
        <fullName evidence="15">7,8-dihydro-8-oxoguanine triphosphatase</fullName>
    </alternativeName>
    <alternativeName>
        <fullName evidence="14">8-oxo-dGTPase</fullName>
    </alternativeName>
    <alternativeName>
        <fullName evidence="17">Methylated purine nucleoside triphosphate hydrolase</fullName>
    </alternativeName>
    <alternativeName>
        <fullName evidence="13">Nucleoside diphosphate-linked moiety X motif 1</fullName>
    </alternativeName>
</protein>
<evidence type="ECO:0000256" key="21">
    <source>
        <dbReference type="ARBA" id="ARBA00053094"/>
    </source>
</evidence>
<dbReference type="STRING" id="278856.A0A212FF71"/>
<comment type="catalytic activity">
    <reaction evidence="18">
        <text>N(6)-methyl-ATP + H2O = N(6)-methyl-AMP + diphosphate + H(+)</text>
        <dbReference type="Rhea" id="RHEA:67608"/>
        <dbReference type="ChEBI" id="CHEBI:15377"/>
        <dbReference type="ChEBI" id="CHEBI:15378"/>
        <dbReference type="ChEBI" id="CHEBI:33019"/>
        <dbReference type="ChEBI" id="CHEBI:144842"/>
        <dbReference type="ChEBI" id="CHEBI:172873"/>
    </reaction>
    <physiologicalReaction direction="left-to-right" evidence="18">
        <dbReference type="Rhea" id="RHEA:67609"/>
    </physiologicalReaction>
</comment>
<dbReference type="GO" id="GO:0046872">
    <property type="term" value="F:metal ion binding"/>
    <property type="evidence" value="ECO:0007669"/>
    <property type="project" value="UniProtKB-KW"/>
</dbReference>
<comment type="catalytic activity">
    <reaction evidence="10">
        <text>2-oxo-ATP + H2O = 2-oxo-AMP + diphosphate + H(+)</text>
        <dbReference type="Rhea" id="RHEA:67392"/>
        <dbReference type="ChEBI" id="CHEBI:15377"/>
        <dbReference type="ChEBI" id="CHEBI:15378"/>
        <dbReference type="ChEBI" id="CHEBI:33019"/>
        <dbReference type="ChEBI" id="CHEBI:71395"/>
        <dbReference type="ChEBI" id="CHEBI:172878"/>
    </reaction>
    <physiologicalReaction direction="left-to-right" evidence="10">
        <dbReference type="Rhea" id="RHEA:67393"/>
    </physiologicalReaction>
</comment>